<keyword evidence="1" id="KW-0812">Transmembrane</keyword>
<proteinExistence type="predicted"/>
<feature type="transmembrane region" description="Helical" evidence="1">
    <location>
        <begin position="12"/>
        <end position="29"/>
    </location>
</feature>
<evidence type="ECO:0000313" key="2">
    <source>
        <dbReference type="EMBL" id="EAR17127.1"/>
    </source>
</evidence>
<reference evidence="2 3" key="1">
    <citation type="journal article" date="2009" name="J. Bacteriol.">
        <title>Complete genome sequence of Robiginitalea biformata HTCC2501.</title>
        <authorList>
            <person name="Oh H.M."/>
            <person name="Giovannoni S.J."/>
            <person name="Lee K."/>
            <person name="Ferriera S."/>
            <person name="Johnson J."/>
            <person name="Cho J.C."/>
        </authorList>
    </citation>
    <scope>NUCLEOTIDE SEQUENCE [LARGE SCALE GENOMIC DNA]</scope>
    <source>
        <strain evidence="3">ATCC BAA-864 / HTCC2501 / KCTC 12146</strain>
    </source>
</reference>
<dbReference type="OrthoDB" id="980086at2"/>
<dbReference type="RefSeq" id="WP_015753882.1">
    <property type="nucleotide sequence ID" value="NC_013222.1"/>
</dbReference>
<dbReference type="AlphaFoldDB" id="A4CJL9"/>
<feature type="transmembrane region" description="Helical" evidence="1">
    <location>
        <begin position="561"/>
        <end position="577"/>
    </location>
</feature>
<dbReference type="EMBL" id="CP001712">
    <property type="protein sequence ID" value="EAR17127.1"/>
    <property type="molecule type" value="Genomic_DNA"/>
</dbReference>
<accession>A4CJL9</accession>
<gene>
    <name evidence="2" type="ordered locus">RB2501_09495</name>
</gene>
<evidence type="ECO:0000313" key="3">
    <source>
        <dbReference type="Proteomes" id="UP000009049"/>
    </source>
</evidence>
<dbReference type="HOGENOM" id="CLU_032906_0_0_10"/>
<protein>
    <submittedName>
        <fullName evidence="2">Uncharacterized protein</fullName>
    </submittedName>
</protein>
<name>A4CJL9_ROBBH</name>
<dbReference type="eggNOG" id="ENOG502Z7W1">
    <property type="taxonomic scope" value="Bacteria"/>
</dbReference>
<dbReference type="PROSITE" id="PS50194">
    <property type="entry name" value="FILAMIN_REPEAT"/>
    <property type="match status" value="1"/>
</dbReference>
<evidence type="ECO:0000256" key="1">
    <source>
        <dbReference type="SAM" id="Phobius"/>
    </source>
</evidence>
<dbReference type="SUPFAM" id="SSF52317">
    <property type="entry name" value="Class I glutamine amidotransferase-like"/>
    <property type="match status" value="1"/>
</dbReference>
<keyword evidence="1" id="KW-0472">Membrane</keyword>
<dbReference type="InterPro" id="IPR017868">
    <property type="entry name" value="Filamin/ABP280_repeat-like"/>
</dbReference>
<sequence length="581" mass="64765">MTINLVIGNPEWLWPALGVGVALLVLLLYREWGNREIGALPSRMAAALLAVASLVMLALEPAVEREREGGSGILLTDGYQEWQVDSLKEAYPGIRTYRYIKGKSLPVPGSLRKLFVLGYGPEPYDRWQFDSLGIVFPGVEPPVGFTELAYPGQVQLDQELHVRVHYRNSGGGHHLLLRDPGGNSADSIRLGGASEGTYELRTVPKAVGDFRYSLAARDSAGQVLQEGPLPVRVRPRNTMRVLVLNDFPTFETRYLKNFLADSGHELLVRSQITRNRYKFEFINRDPDPIYALTDDILSGFDLVIADRAAYTGLSAASRGALETRISEGGLGLFIQPDDAYFRLPRRLALFDFDRNPDPGSLPGSASGPEIEKYPYTLTGPFTARGIEWSPGVSVGVVRPYGLGRVATTWLRETYPLVLSGQEDRYRLLWTSLLNEVVQGSQQTAAWEAQTTIPRVDEPFRFRLRTAGEVPQVVNSGGARVPLRQNVLIPTKWEGTDYPVKTGWNPLRLPADSLPGFRYYVFEEGDWHTVAASRRLVANRIAFQGEEQVSATVTEYVPVSPLWFYAVFLLGMGWLWLAPRVL</sequence>
<organism evidence="2 3">
    <name type="scientific">Robiginitalea biformata (strain ATCC BAA-864 / DSM 15991 / KCTC 12146 / HTCC2501)</name>
    <dbReference type="NCBI Taxonomy" id="313596"/>
    <lineage>
        <taxon>Bacteria</taxon>
        <taxon>Pseudomonadati</taxon>
        <taxon>Bacteroidota</taxon>
        <taxon>Flavobacteriia</taxon>
        <taxon>Flavobacteriales</taxon>
        <taxon>Flavobacteriaceae</taxon>
        <taxon>Robiginitalea</taxon>
    </lineage>
</organism>
<dbReference type="KEGG" id="rbi:RB2501_09495"/>
<keyword evidence="3" id="KW-1185">Reference proteome</keyword>
<dbReference type="InterPro" id="IPR029062">
    <property type="entry name" value="Class_I_gatase-like"/>
</dbReference>
<dbReference type="Proteomes" id="UP000009049">
    <property type="component" value="Chromosome"/>
</dbReference>
<dbReference type="STRING" id="313596.RB2501_09495"/>
<keyword evidence="1" id="KW-1133">Transmembrane helix</keyword>